<name>A0A4S8F8P9_9BURK</name>
<dbReference type="EMBL" id="STFG01000003">
    <property type="protein sequence ID" value="THU03993.1"/>
    <property type="molecule type" value="Genomic_DNA"/>
</dbReference>
<proteinExistence type="predicted"/>
<evidence type="ECO:0000313" key="2">
    <source>
        <dbReference type="Proteomes" id="UP000308917"/>
    </source>
</evidence>
<comment type="caution">
    <text evidence="1">The sequence shown here is derived from an EMBL/GenBank/DDBJ whole genome shotgun (WGS) entry which is preliminary data.</text>
</comment>
<sequence>MLQNPLQPADSSLELIQAWLPLLPADQIEVLLNNYESDRVNFAALPDEDKEQANPDKALVLGAAKAALERIMDAWEVIKATRKKLLMTLVQTKLEGTEPEAWQASLQLAVRNAFANIVWDAAATKPIVRSLSKDKNDFIQTAQSLKADPLDNKAIVLELSGWASTAEGQQGQRTTIEAALRTLGHFTSKPTHTQAQSVGIVLSPTERSLGPYLTAGMLLEHGELLWLDQTVNDNTGRTGFCMDTLNAPLSADEEPTAKLVREVAADMYATGHETGTAFIDSRLPQTLLPLAQDGYISITPLHSMGLSAYLHSHWQPWLTVLEGNDAVRVRQSFGEDVRYGFSTTAINNFTALRKVDKAYEQDPKYSELGNLPNRAILFNAPTLDVAHSTLARILHKGFAVRLPKGWGTRLMACYVSAAQDDASVRVLGNTALKAIERERSFYLELLPLLAETLEQTRGQCAEALADSTPDRLKVVLQDIDKQPTLTHYLLAGASGDIAITAPPLRRVASILALQLYAAVERIKVRGKDKEDMRIGLSIADKRRFMRWAPAAIARAIVHRGISQEV</sequence>
<keyword evidence="2" id="KW-1185">Reference proteome</keyword>
<reference evidence="1 2" key="1">
    <citation type="journal article" date="2015" name="Antonie Van Leeuwenhoek">
        <title>Lampropedia puyangensis sp. nov., isolated from symptomatic bark of Populus ? euramericana canker and emended description of Lampropedia hyalina (Ehrenberg 1832) Lee et al. 2004.</title>
        <authorList>
            <person name="Li Y."/>
            <person name="Wang T."/>
            <person name="Piao C.G."/>
            <person name="Wang L.F."/>
            <person name="Tian G.Z."/>
            <person name="Zhu T.H."/>
            <person name="Guo M.W."/>
        </authorList>
    </citation>
    <scope>NUCLEOTIDE SEQUENCE [LARGE SCALE GENOMIC DNA]</scope>
    <source>
        <strain evidence="1 2">2-bin</strain>
    </source>
</reference>
<accession>A0A4S8F8P9</accession>
<protein>
    <submittedName>
        <fullName evidence="1">Uncharacterized protein</fullName>
    </submittedName>
</protein>
<evidence type="ECO:0000313" key="1">
    <source>
        <dbReference type="EMBL" id="THU03993.1"/>
    </source>
</evidence>
<organism evidence="1 2">
    <name type="scientific">Lampropedia puyangensis</name>
    <dbReference type="NCBI Taxonomy" id="1330072"/>
    <lineage>
        <taxon>Bacteria</taxon>
        <taxon>Pseudomonadati</taxon>
        <taxon>Pseudomonadota</taxon>
        <taxon>Betaproteobacteria</taxon>
        <taxon>Burkholderiales</taxon>
        <taxon>Comamonadaceae</taxon>
        <taxon>Lampropedia</taxon>
    </lineage>
</organism>
<dbReference type="RefSeq" id="WP_136572559.1">
    <property type="nucleotide sequence ID" value="NZ_STFG01000003.1"/>
</dbReference>
<dbReference type="AlphaFoldDB" id="A0A4S8F8P9"/>
<dbReference type="Proteomes" id="UP000308917">
    <property type="component" value="Unassembled WGS sequence"/>
</dbReference>
<gene>
    <name evidence="1" type="ORF">E9531_04505</name>
</gene>